<organism evidence="1 2">
    <name type="scientific">Araneus ventricosus</name>
    <name type="common">Orbweaver spider</name>
    <name type="synonym">Epeira ventricosa</name>
    <dbReference type="NCBI Taxonomy" id="182803"/>
    <lineage>
        <taxon>Eukaryota</taxon>
        <taxon>Metazoa</taxon>
        <taxon>Ecdysozoa</taxon>
        <taxon>Arthropoda</taxon>
        <taxon>Chelicerata</taxon>
        <taxon>Arachnida</taxon>
        <taxon>Araneae</taxon>
        <taxon>Araneomorphae</taxon>
        <taxon>Entelegynae</taxon>
        <taxon>Araneoidea</taxon>
        <taxon>Araneidae</taxon>
        <taxon>Araneus</taxon>
    </lineage>
</organism>
<name>A0A4Y2BR11_ARAVE</name>
<dbReference type="AlphaFoldDB" id="A0A4Y2BR11"/>
<sequence length="93" mass="10671">MSISNGVRPCLMVRFRPWGRRFQVRNPTPLKNRRRAGLVHAKSVEANALQPAWRGSLERGCQLRCRPRHLIAIQNYEVCPKIALVLIQNGTQL</sequence>
<accession>A0A4Y2BR11</accession>
<evidence type="ECO:0000313" key="2">
    <source>
        <dbReference type="Proteomes" id="UP000499080"/>
    </source>
</evidence>
<gene>
    <name evidence="1" type="ORF">AVEN_153652_1</name>
</gene>
<evidence type="ECO:0000313" key="1">
    <source>
        <dbReference type="EMBL" id="GBL93895.1"/>
    </source>
</evidence>
<keyword evidence="2" id="KW-1185">Reference proteome</keyword>
<comment type="caution">
    <text evidence="1">The sequence shown here is derived from an EMBL/GenBank/DDBJ whole genome shotgun (WGS) entry which is preliminary data.</text>
</comment>
<dbReference type="EMBL" id="BGPR01000097">
    <property type="protein sequence ID" value="GBL93895.1"/>
    <property type="molecule type" value="Genomic_DNA"/>
</dbReference>
<proteinExistence type="predicted"/>
<reference evidence="1 2" key="1">
    <citation type="journal article" date="2019" name="Sci. Rep.">
        <title>Orb-weaving spider Araneus ventricosus genome elucidates the spidroin gene catalogue.</title>
        <authorList>
            <person name="Kono N."/>
            <person name="Nakamura H."/>
            <person name="Ohtoshi R."/>
            <person name="Moran D.A.P."/>
            <person name="Shinohara A."/>
            <person name="Yoshida Y."/>
            <person name="Fujiwara M."/>
            <person name="Mori M."/>
            <person name="Tomita M."/>
            <person name="Arakawa K."/>
        </authorList>
    </citation>
    <scope>NUCLEOTIDE SEQUENCE [LARGE SCALE GENOMIC DNA]</scope>
</reference>
<protein>
    <submittedName>
        <fullName evidence="1">Uncharacterized protein</fullName>
    </submittedName>
</protein>
<dbReference type="Proteomes" id="UP000499080">
    <property type="component" value="Unassembled WGS sequence"/>
</dbReference>